<feature type="transmembrane region" description="Helical" evidence="2">
    <location>
        <begin position="293"/>
        <end position="319"/>
    </location>
</feature>
<dbReference type="Gene3D" id="1.10.287.70">
    <property type="match status" value="1"/>
</dbReference>
<evidence type="ECO:0000256" key="1">
    <source>
        <dbReference type="SAM" id="MobiDB-lite"/>
    </source>
</evidence>
<dbReference type="AlphaFoldDB" id="A0AB34HTQ9"/>
<dbReference type="GO" id="GO:0005249">
    <property type="term" value="F:voltage-gated potassium channel activity"/>
    <property type="evidence" value="ECO:0007669"/>
    <property type="project" value="InterPro"/>
</dbReference>
<organism evidence="4 5">
    <name type="scientific">Eschrichtius robustus</name>
    <name type="common">California gray whale</name>
    <name type="synonym">Eschrichtius gibbosus</name>
    <dbReference type="NCBI Taxonomy" id="9764"/>
    <lineage>
        <taxon>Eukaryota</taxon>
        <taxon>Metazoa</taxon>
        <taxon>Chordata</taxon>
        <taxon>Craniata</taxon>
        <taxon>Vertebrata</taxon>
        <taxon>Euteleostomi</taxon>
        <taxon>Mammalia</taxon>
        <taxon>Eutheria</taxon>
        <taxon>Laurasiatheria</taxon>
        <taxon>Artiodactyla</taxon>
        <taxon>Whippomorpha</taxon>
        <taxon>Cetacea</taxon>
        <taxon>Mysticeti</taxon>
        <taxon>Eschrichtiidae</taxon>
        <taxon>Eschrichtius</taxon>
    </lineage>
</organism>
<dbReference type="FunFam" id="1.10.287.70:FF:000355">
    <property type="entry name" value="Potassium voltage-gated channel, KQT-like subfamily, member 1.2"/>
    <property type="match status" value="1"/>
</dbReference>
<comment type="caution">
    <text evidence="4">The sequence shown here is derived from an EMBL/GenBank/DDBJ whole genome shotgun (WGS) entry which is preliminary data.</text>
</comment>
<reference evidence="4 5" key="1">
    <citation type="submission" date="2022-11" db="EMBL/GenBank/DDBJ databases">
        <title>Whole genome sequence of Eschrichtius robustus ER-17-0199.</title>
        <authorList>
            <person name="Bruniche-Olsen A."/>
            <person name="Black A.N."/>
            <person name="Fields C.J."/>
            <person name="Walden K."/>
            <person name="Dewoody J.A."/>
        </authorList>
    </citation>
    <scope>NUCLEOTIDE SEQUENCE [LARGE SCALE GENOMIC DNA]</scope>
    <source>
        <strain evidence="4">ER-17-0199</strain>
        <tissue evidence="4">Blubber</tissue>
    </source>
</reference>
<feature type="transmembrane region" description="Helical" evidence="2">
    <location>
        <begin position="226"/>
        <end position="247"/>
    </location>
</feature>
<dbReference type="PRINTS" id="PR01460">
    <property type="entry name" value="KCNQ1CHANNEL"/>
</dbReference>
<sequence length="558" mass="59310">MCLCSVHPGAERQLPPRPHTRGADPLGAAGEGLQVPLAPLSACWPSALPKASGWPAPPCRYQAALQVCAACVCVPSVCVHTCSGSTLEVGVDVYLRDGDVARKHSVWQSREPGPRELGPRTVAWRVLGGRAPAPALPPGCALWCNPGSCTAVLPAARTPGHSCFLRASRLCPGASELPCVPVPVCVDTCAGPKDPAAEAAASRLGLALAWGTQTLRARAPRSQPPGLSVLGSLAGLCCAVAGLGWGAGLRLDGRTPALRFWGLRADRCPSSLQVTVTTIGYGDKVPQTWVGKTIASCFSVFAISFFALPAGILGSGFALKVQQKQRQKHFNRQIPAAASLIQTAWRCYAAENPNSSTWKIYVRKPPRSHALLSPSPKPKKSAMVKKKKFKLDKDNGVSPGEKMLTVPHITCDPTSEERRPEHFSVDGYDGSECSRIRQNVSAYWWFKGGVTVSSMAEGDEFMLCSWAAGAPSARLPVDVLFGSWVCKTEPGRPPCWALGCPGPHHTPSGFWPGRIADGPLGCVACLPAGVGRREELRSLLAEYGAARNDASIQPVWRY</sequence>
<name>A0AB34HTQ9_ESCRO</name>
<dbReference type="InterPro" id="IPR003937">
    <property type="entry name" value="K_chnl_volt-dep_KCNQ"/>
</dbReference>
<dbReference type="GO" id="GO:0008076">
    <property type="term" value="C:voltage-gated potassium channel complex"/>
    <property type="evidence" value="ECO:0007669"/>
    <property type="project" value="InterPro"/>
</dbReference>
<evidence type="ECO:0000313" key="4">
    <source>
        <dbReference type="EMBL" id="KAJ8795608.1"/>
    </source>
</evidence>
<evidence type="ECO:0000256" key="2">
    <source>
        <dbReference type="SAM" id="Phobius"/>
    </source>
</evidence>
<dbReference type="PANTHER" id="PTHR47735">
    <property type="entry name" value="POTASSIUM VOLTAGE-GATED CHANNEL SUBFAMILY KQT MEMBER 4"/>
    <property type="match status" value="1"/>
</dbReference>
<dbReference type="Proteomes" id="UP001159641">
    <property type="component" value="Unassembled WGS sequence"/>
</dbReference>
<protein>
    <recommendedName>
        <fullName evidence="3">Potassium channel domain-containing protein</fullName>
    </recommendedName>
</protein>
<keyword evidence="2" id="KW-0472">Membrane</keyword>
<dbReference type="EMBL" id="JAIQCJ010000544">
    <property type="protein sequence ID" value="KAJ8795608.1"/>
    <property type="molecule type" value="Genomic_DNA"/>
</dbReference>
<dbReference type="SUPFAM" id="SSF81324">
    <property type="entry name" value="Voltage-gated potassium channels"/>
    <property type="match status" value="1"/>
</dbReference>
<feature type="region of interest" description="Disordered" evidence="1">
    <location>
        <begin position="402"/>
        <end position="423"/>
    </location>
</feature>
<dbReference type="Pfam" id="PF07885">
    <property type="entry name" value="Ion_trans_2"/>
    <property type="match status" value="1"/>
</dbReference>
<evidence type="ECO:0000259" key="3">
    <source>
        <dbReference type="Pfam" id="PF07885"/>
    </source>
</evidence>
<feature type="domain" description="Potassium channel" evidence="3">
    <location>
        <begin position="274"/>
        <end position="314"/>
    </location>
</feature>
<dbReference type="InterPro" id="IPR005827">
    <property type="entry name" value="K_chnl_volt-dep_KCQN1"/>
</dbReference>
<keyword evidence="2" id="KW-0812">Transmembrane</keyword>
<evidence type="ECO:0000313" key="5">
    <source>
        <dbReference type="Proteomes" id="UP001159641"/>
    </source>
</evidence>
<dbReference type="Gene3D" id="6.10.140.1910">
    <property type="match status" value="1"/>
</dbReference>
<dbReference type="InterPro" id="IPR013099">
    <property type="entry name" value="K_chnl_dom"/>
</dbReference>
<gene>
    <name evidence="4" type="ORF">J1605_002370</name>
</gene>
<accession>A0AB34HTQ9</accession>
<proteinExistence type="predicted"/>
<keyword evidence="5" id="KW-1185">Reference proteome</keyword>
<dbReference type="PANTHER" id="PTHR47735:SF14">
    <property type="entry name" value="POTASSIUM VOLTAGE-GATED CHANNEL SUBFAMILY KQT MEMBER 1"/>
    <property type="match status" value="1"/>
</dbReference>
<keyword evidence="2" id="KW-1133">Transmembrane helix</keyword>